<proteinExistence type="predicted"/>
<dbReference type="Proteomes" id="UP000014137">
    <property type="component" value="Unassembled WGS sequence"/>
</dbReference>
<evidence type="ECO:0000256" key="1">
    <source>
        <dbReference type="SAM" id="MobiDB-lite"/>
    </source>
</evidence>
<comment type="caution">
    <text evidence="2">The sequence shown here is derived from an EMBL/GenBank/DDBJ whole genome shotgun (WGS) entry which is preliminary data.</text>
</comment>
<reference evidence="2 3" key="1">
    <citation type="submission" date="2012-10" db="EMBL/GenBank/DDBJ databases">
        <title>Genome assembly of Amycolatopsis azurea DSM 43854.</title>
        <authorList>
            <person name="Khatri I."/>
            <person name="Kaur I."/>
            <person name="Subramanian S."/>
            <person name="Mayilraj S."/>
        </authorList>
    </citation>
    <scope>NUCLEOTIDE SEQUENCE [LARGE SCALE GENOMIC DNA]</scope>
    <source>
        <strain evidence="2 3">DSM 43854</strain>
    </source>
</reference>
<organism evidence="2 3">
    <name type="scientific">Amycolatopsis azurea DSM 43854</name>
    <dbReference type="NCBI Taxonomy" id="1238180"/>
    <lineage>
        <taxon>Bacteria</taxon>
        <taxon>Bacillati</taxon>
        <taxon>Actinomycetota</taxon>
        <taxon>Actinomycetes</taxon>
        <taxon>Pseudonocardiales</taxon>
        <taxon>Pseudonocardiaceae</taxon>
        <taxon>Amycolatopsis</taxon>
    </lineage>
</organism>
<evidence type="ECO:0000313" key="3">
    <source>
        <dbReference type="Proteomes" id="UP000014137"/>
    </source>
</evidence>
<feature type="region of interest" description="Disordered" evidence="1">
    <location>
        <begin position="19"/>
        <end position="39"/>
    </location>
</feature>
<name>M2QQ84_9PSEU</name>
<dbReference type="EMBL" id="ANMG01000020">
    <property type="protein sequence ID" value="EMD27957.1"/>
    <property type="molecule type" value="Genomic_DNA"/>
</dbReference>
<accession>M2QQ84</accession>
<protein>
    <submittedName>
        <fullName evidence="2">Uncharacterized protein</fullName>
    </submittedName>
</protein>
<evidence type="ECO:0000313" key="2">
    <source>
        <dbReference type="EMBL" id="EMD27957.1"/>
    </source>
</evidence>
<dbReference type="AlphaFoldDB" id="M2QQ84"/>
<gene>
    <name evidence="2" type="ORF">C791_1854</name>
</gene>
<sequence length="39" mass="4348">MLPRRGHGEDARHVVAQWPVDHGERDEEEAGLQEAGRGV</sequence>